<comment type="caution">
    <text evidence="7">The sequence shown here is derived from an EMBL/GenBank/DDBJ whole genome shotgun (WGS) entry which is preliminary data.</text>
</comment>
<dbReference type="Pfam" id="PF04893">
    <property type="entry name" value="Yip1"/>
    <property type="match status" value="1"/>
</dbReference>
<dbReference type="AlphaFoldDB" id="A0A432X8P4"/>
<feature type="transmembrane region" description="Helical" evidence="5">
    <location>
        <begin position="130"/>
        <end position="152"/>
    </location>
</feature>
<feature type="domain" description="Yip1" evidence="6">
    <location>
        <begin position="7"/>
        <end position="181"/>
    </location>
</feature>
<keyword evidence="4 5" id="KW-0472">Membrane</keyword>
<feature type="transmembrane region" description="Helical" evidence="5">
    <location>
        <begin position="164"/>
        <end position="189"/>
    </location>
</feature>
<reference evidence="7 8" key="1">
    <citation type="journal article" date="2011" name="Front. Microbiol.">
        <title>Genomic signatures of strain selection and enhancement in Bacillus atrophaeus var. globigii, a historical biowarfare simulant.</title>
        <authorList>
            <person name="Gibbons H.S."/>
            <person name="Broomall S.M."/>
            <person name="McNew L.A."/>
            <person name="Daligault H."/>
            <person name="Chapman C."/>
            <person name="Bruce D."/>
            <person name="Karavis M."/>
            <person name="Krepps M."/>
            <person name="McGregor P.A."/>
            <person name="Hong C."/>
            <person name="Park K.H."/>
            <person name="Akmal A."/>
            <person name="Feldman A."/>
            <person name="Lin J.S."/>
            <person name="Chang W.E."/>
            <person name="Higgs B.W."/>
            <person name="Demirev P."/>
            <person name="Lindquist J."/>
            <person name="Liem A."/>
            <person name="Fochler E."/>
            <person name="Read T.D."/>
            <person name="Tapia R."/>
            <person name="Johnson S."/>
            <person name="Bishop-Lilly K.A."/>
            <person name="Detter C."/>
            <person name="Han C."/>
            <person name="Sozhamannan S."/>
            <person name="Rosenzweig C.N."/>
            <person name="Skowronski E.W."/>
        </authorList>
    </citation>
    <scope>NUCLEOTIDE SEQUENCE [LARGE SCALE GENOMIC DNA]</scope>
    <source>
        <strain evidence="7 8">AIT1</strain>
    </source>
</reference>
<evidence type="ECO:0000259" key="6">
    <source>
        <dbReference type="Pfam" id="PF04893"/>
    </source>
</evidence>
<dbReference type="OrthoDB" id="9808452at2"/>
<evidence type="ECO:0000256" key="4">
    <source>
        <dbReference type="ARBA" id="ARBA00023136"/>
    </source>
</evidence>
<evidence type="ECO:0000313" key="8">
    <source>
        <dbReference type="Proteomes" id="UP000286976"/>
    </source>
</evidence>
<evidence type="ECO:0000256" key="1">
    <source>
        <dbReference type="ARBA" id="ARBA00004141"/>
    </source>
</evidence>
<keyword evidence="3 5" id="KW-1133">Transmembrane helix</keyword>
<dbReference type="InterPro" id="IPR006977">
    <property type="entry name" value="Yip1_dom"/>
</dbReference>
<evidence type="ECO:0000256" key="2">
    <source>
        <dbReference type="ARBA" id="ARBA00022692"/>
    </source>
</evidence>
<feature type="transmembrane region" description="Helical" evidence="5">
    <location>
        <begin position="27"/>
        <end position="49"/>
    </location>
</feature>
<proteinExistence type="predicted"/>
<dbReference type="RefSeq" id="WP_126756184.1">
    <property type="nucleotide sequence ID" value="NZ_PIPQ01000001.1"/>
</dbReference>
<keyword evidence="8" id="KW-1185">Reference proteome</keyword>
<accession>A0A432X8P4</accession>
<sequence length="199" mass="21923">MILNHVWGLYAHPRKTWQLIQQRHEGLVPPAIHLLLIALIPVLCAYYASTHLGWHVAPGKHMFIAKPSAFIMASFMYLGLVLTPCALAYITTRLGQVYIVQVTYSQALAVLAYAATPVYMAGLAALNPQLWFIACVFLGGLAYSIYLLYSGLPTLFSISAEHGFVYASAVLMVSLIFLVALVMLTIIAWTNGLTPNFLH</sequence>
<gene>
    <name evidence="7" type="ORF">CWE15_00925</name>
</gene>
<dbReference type="GO" id="GO:0016020">
    <property type="term" value="C:membrane"/>
    <property type="evidence" value="ECO:0007669"/>
    <property type="project" value="UniProtKB-SubCell"/>
</dbReference>
<keyword evidence="2 5" id="KW-0812">Transmembrane</keyword>
<name>A0A432X8P4_9GAMM</name>
<evidence type="ECO:0000256" key="5">
    <source>
        <dbReference type="SAM" id="Phobius"/>
    </source>
</evidence>
<organism evidence="7 8">
    <name type="scientific">Aliidiomarina taiwanensis</name>
    <dbReference type="NCBI Taxonomy" id="946228"/>
    <lineage>
        <taxon>Bacteria</taxon>
        <taxon>Pseudomonadati</taxon>
        <taxon>Pseudomonadota</taxon>
        <taxon>Gammaproteobacteria</taxon>
        <taxon>Alteromonadales</taxon>
        <taxon>Idiomarinaceae</taxon>
        <taxon>Aliidiomarina</taxon>
    </lineage>
</organism>
<feature type="transmembrane region" description="Helical" evidence="5">
    <location>
        <begin position="69"/>
        <end position="90"/>
    </location>
</feature>
<evidence type="ECO:0000256" key="3">
    <source>
        <dbReference type="ARBA" id="ARBA00022989"/>
    </source>
</evidence>
<dbReference type="Proteomes" id="UP000286976">
    <property type="component" value="Unassembled WGS sequence"/>
</dbReference>
<evidence type="ECO:0000313" key="7">
    <source>
        <dbReference type="EMBL" id="RUO43795.1"/>
    </source>
</evidence>
<protein>
    <recommendedName>
        <fullName evidence="6">Yip1 domain-containing protein</fullName>
    </recommendedName>
</protein>
<comment type="subcellular location">
    <subcellularLocation>
        <location evidence="1">Membrane</location>
        <topology evidence="1">Multi-pass membrane protein</topology>
    </subcellularLocation>
</comment>
<dbReference type="EMBL" id="PIPQ01000001">
    <property type="protein sequence ID" value="RUO43795.1"/>
    <property type="molecule type" value="Genomic_DNA"/>
</dbReference>
<feature type="transmembrane region" description="Helical" evidence="5">
    <location>
        <begin position="102"/>
        <end position="124"/>
    </location>
</feature>